<dbReference type="AlphaFoldDB" id="A0A371Q1V5"/>
<name>A0A371Q1V5_STRIH</name>
<sequence>MAFRAEATVHCPDGTPVNLGGWMSYSPGGALGWVRKRAEQVAQQLGAPYDRAVRAWLDDAVEYRWAVDGLAAGIPFVLRAVDAEGCTYAFIARPDVDVRTATAPLRVPCGQGAA</sequence>
<proteinExistence type="predicted"/>
<protein>
    <submittedName>
        <fullName evidence="1">Uncharacterized protein</fullName>
    </submittedName>
</protein>
<comment type="caution">
    <text evidence="1">The sequence shown here is derived from an EMBL/GenBank/DDBJ whole genome shotgun (WGS) entry which is preliminary data.</text>
</comment>
<keyword evidence="2" id="KW-1185">Reference proteome</keyword>
<reference evidence="1 2" key="1">
    <citation type="submission" date="2018-08" db="EMBL/GenBank/DDBJ databases">
        <title>Streptomyces NEAU-D10 sp. nov., a novel Actinomycete isolated from soil.</title>
        <authorList>
            <person name="Jin L."/>
        </authorList>
    </citation>
    <scope>NUCLEOTIDE SEQUENCE [LARGE SCALE GENOMIC DNA]</scope>
    <source>
        <strain evidence="1 2">NEAU-D10</strain>
    </source>
</reference>
<dbReference type="EMBL" id="QUAC01000151">
    <property type="protein sequence ID" value="REK88717.1"/>
    <property type="molecule type" value="Genomic_DNA"/>
</dbReference>
<dbReference type="Proteomes" id="UP000262477">
    <property type="component" value="Unassembled WGS sequence"/>
</dbReference>
<evidence type="ECO:0000313" key="2">
    <source>
        <dbReference type="Proteomes" id="UP000262477"/>
    </source>
</evidence>
<gene>
    <name evidence="1" type="ORF">DY245_19625</name>
</gene>
<evidence type="ECO:0000313" key="1">
    <source>
        <dbReference type="EMBL" id="REK88717.1"/>
    </source>
</evidence>
<organism evidence="1 2">
    <name type="scientific">Streptomyces inhibens</name>
    <dbReference type="NCBI Taxonomy" id="2293571"/>
    <lineage>
        <taxon>Bacteria</taxon>
        <taxon>Bacillati</taxon>
        <taxon>Actinomycetota</taxon>
        <taxon>Actinomycetes</taxon>
        <taxon>Kitasatosporales</taxon>
        <taxon>Streptomycetaceae</taxon>
        <taxon>Streptomyces</taxon>
    </lineage>
</organism>
<accession>A0A371Q1V5</accession>